<keyword evidence="2 13" id="KW-0963">Cytoplasm</keyword>
<dbReference type="GO" id="GO:0050661">
    <property type="term" value="F:NADP binding"/>
    <property type="evidence" value="ECO:0007669"/>
    <property type="project" value="UniProtKB-UniRule"/>
</dbReference>
<evidence type="ECO:0000256" key="3">
    <source>
        <dbReference type="ARBA" id="ARBA00022605"/>
    </source>
</evidence>
<keyword evidence="8 13" id="KW-0457">Lysine biosynthesis</keyword>
<evidence type="ECO:0000256" key="1">
    <source>
        <dbReference type="ARBA" id="ARBA00006642"/>
    </source>
</evidence>
<dbReference type="GO" id="GO:0005829">
    <property type="term" value="C:cytosol"/>
    <property type="evidence" value="ECO:0007669"/>
    <property type="project" value="TreeGrafter"/>
</dbReference>
<proteinExistence type="inferred from homology"/>
<keyword evidence="5 13" id="KW-0220">Diaminopimelate biosynthesis</keyword>
<comment type="pathway">
    <text evidence="9 13">Amino-acid biosynthesis; L-lysine biosynthesis via DAP pathway; (S)-tetrahydrodipicolinate from L-aspartate: step 4/4.</text>
</comment>
<comment type="similarity">
    <text evidence="1 13">Belongs to the DapB family.</text>
</comment>
<dbReference type="InterPro" id="IPR036291">
    <property type="entry name" value="NAD(P)-bd_dom_sf"/>
</dbReference>
<accession>A0A1B7LIA8</accession>
<dbReference type="UniPathway" id="UPA00034">
    <property type="reaction ID" value="UER00018"/>
</dbReference>
<evidence type="ECO:0000256" key="7">
    <source>
        <dbReference type="ARBA" id="ARBA00023027"/>
    </source>
</evidence>
<comment type="catalytic activity">
    <reaction evidence="12 13">
        <text>(S)-2,3,4,5-tetrahydrodipicolinate + NAD(+) + H2O = (2S,4S)-4-hydroxy-2,3,4,5-tetrahydrodipicolinate + NADH + H(+)</text>
        <dbReference type="Rhea" id="RHEA:35323"/>
        <dbReference type="ChEBI" id="CHEBI:15377"/>
        <dbReference type="ChEBI" id="CHEBI:15378"/>
        <dbReference type="ChEBI" id="CHEBI:16845"/>
        <dbReference type="ChEBI" id="CHEBI:57540"/>
        <dbReference type="ChEBI" id="CHEBI:57945"/>
        <dbReference type="ChEBI" id="CHEBI:67139"/>
        <dbReference type="EC" id="1.17.1.8"/>
    </reaction>
</comment>
<feature type="binding site" evidence="13">
    <location>
        <position position="154"/>
    </location>
    <ligand>
        <name>(S)-2,3,4,5-tetrahydrodipicolinate</name>
        <dbReference type="ChEBI" id="CHEBI:16845"/>
    </ligand>
</feature>
<dbReference type="EC" id="1.17.1.8" evidence="10 13"/>
<evidence type="ECO:0000256" key="4">
    <source>
        <dbReference type="ARBA" id="ARBA00022857"/>
    </source>
</evidence>
<feature type="binding site" evidence="13">
    <location>
        <position position="36"/>
    </location>
    <ligand>
        <name>NADP(+)</name>
        <dbReference type="ChEBI" id="CHEBI:58349"/>
    </ligand>
</feature>
<comment type="subcellular location">
    <subcellularLocation>
        <location evidence="13">Cytoplasm</location>
    </subcellularLocation>
</comment>
<feature type="binding site" evidence="13">
    <location>
        <begin position="8"/>
        <end position="13"/>
    </location>
    <ligand>
        <name>NAD(+)</name>
        <dbReference type="ChEBI" id="CHEBI:57540"/>
    </ligand>
</feature>
<feature type="binding site" evidence="13">
    <location>
        <begin position="163"/>
        <end position="164"/>
    </location>
    <ligand>
        <name>(S)-2,3,4,5-tetrahydrodipicolinate</name>
        <dbReference type="ChEBI" id="CHEBI:16845"/>
    </ligand>
</feature>
<comment type="caution">
    <text evidence="13">Was originally thought to be a dihydrodipicolinate reductase (DHDPR), catalyzing the conversion of dihydrodipicolinate to tetrahydrodipicolinate. However, it was shown in E.coli that the substrate of the enzymatic reaction is not dihydrodipicolinate (DHDP) but in fact (2S,4S)-4-hydroxy-2,3,4,5-tetrahydrodipicolinic acid (HTPA), the product released by the DapA-catalyzed reaction.</text>
</comment>
<feature type="active site" description="Proton donor" evidence="13">
    <location>
        <position position="157"/>
    </location>
</feature>
<organism evidence="16 17">
    <name type="scientific">Desulfotomaculum copahuensis</name>
    <dbReference type="NCBI Taxonomy" id="1838280"/>
    <lineage>
        <taxon>Bacteria</taxon>
        <taxon>Bacillati</taxon>
        <taxon>Bacillota</taxon>
        <taxon>Clostridia</taxon>
        <taxon>Eubacteriales</taxon>
        <taxon>Desulfotomaculaceae</taxon>
        <taxon>Desulfotomaculum</taxon>
    </lineage>
</organism>
<dbReference type="STRING" id="1838280.A6M21_05315"/>
<evidence type="ECO:0000256" key="5">
    <source>
        <dbReference type="ARBA" id="ARBA00022915"/>
    </source>
</evidence>
<comment type="caution">
    <text evidence="16">The sequence shown here is derived from an EMBL/GenBank/DDBJ whole genome shotgun (WGS) entry which is preliminary data.</text>
</comment>
<dbReference type="InterPro" id="IPR022664">
    <property type="entry name" value="DapB_N_CS"/>
</dbReference>
<evidence type="ECO:0000259" key="15">
    <source>
        <dbReference type="Pfam" id="PF05173"/>
    </source>
</evidence>
<dbReference type="SUPFAM" id="SSF51735">
    <property type="entry name" value="NAD(P)-binding Rossmann-fold domains"/>
    <property type="match status" value="1"/>
</dbReference>
<evidence type="ECO:0000259" key="14">
    <source>
        <dbReference type="Pfam" id="PF01113"/>
    </source>
</evidence>
<dbReference type="RefSeq" id="WP_066666673.1">
    <property type="nucleotide sequence ID" value="NZ_LYVF01000047.1"/>
</dbReference>
<dbReference type="Gene3D" id="3.30.360.10">
    <property type="entry name" value="Dihydrodipicolinate Reductase, domain 2"/>
    <property type="match status" value="1"/>
</dbReference>
<reference evidence="16 17" key="1">
    <citation type="submission" date="2016-04" db="EMBL/GenBank/DDBJ databases">
        <authorList>
            <person name="Evans L.H."/>
            <person name="Alamgir A."/>
            <person name="Owens N."/>
            <person name="Weber N.D."/>
            <person name="Virtaneva K."/>
            <person name="Barbian K."/>
            <person name="Babar A."/>
            <person name="Rosenke K."/>
        </authorList>
    </citation>
    <scope>NUCLEOTIDE SEQUENCE [LARGE SCALE GENOMIC DNA]</scope>
    <source>
        <strain evidence="16 17">LMa1</strain>
    </source>
</reference>
<evidence type="ECO:0000256" key="12">
    <source>
        <dbReference type="ARBA" id="ARBA00049396"/>
    </source>
</evidence>
<gene>
    <name evidence="13" type="primary">dapB</name>
    <name evidence="16" type="ORF">A6M21_05315</name>
</gene>
<dbReference type="PANTHER" id="PTHR20836:SF0">
    <property type="entry name" value="4-HYDROXY-TETRAHYDRODIPICOLINATE REDUCTASE 1, CHLOROPLASTIC-RELATED"/>
    <property type="match status" value="1"/>
</dbReference>
<keyword evidence="17" id="KW-1185">Reference proteome</keyword>
<dbReference type="Gene3D" id="3.40.50.720">
    <property type="entry name" value="NAD(P)-binding Rossmann-like Domain"/>
    <property type="match status" value="1"/>
</dbReference>
<feature type="active site" description="Proton donor/acceptor" evidence="13">
    <location>
        <position position="153"/>
    </location>
</feature>
<keyword evidence="6 13" id="KW-0560">Oxidoreductase</keyword>
<comment type="subunit">
    <text evidence="13">Homotetramer.</text>
</comment>
<evidence type="ECO:0000256" key="2">
    <source>
        <dbReference type="ARBA" id="ARBA00022490"/>
    </source>
</evidence>
<evidence type="ECO:0000256" key="11">
    <source>
        <dbReference type="ARBA" id="ARBA00049080"/>
    </source>
</evidence>
<evidence type="ECO:0000313" key="16">
    <source>
        <dbReference type="EMBL" id="OAT85933.1"/>
    </source>
</evidence>
<feature type="binding site" evidence="13">
    <location>
        <begin position="97"/>
        <end position="99"/>
    </location>
    <ligand>
        <name>NAD(+)</name>
        <dbReference type="ChEBI" id="CHEBI:57540"/>
    </ligand>
</feature>
<evidence type="ECO:0000256" key="9">
    <source>
        <dbReference type="ARBA" id="ARBA00037922"/>
    </source>
</evidence>
<dbReference type="NCBIfam" id="TIGR00036">
    <property type="entry name" value="dapB"/>
    <property type="match status" value="1"/>
</dbReference>
<protein>
    <recommendedName>
        <fullName evidence="10 13">4-hydroxy-tetrahydrodipicolinate reductase</fullName>
        <shortName evidence="13">HTPA reductase</shortName>
        <ecNumber evidence="10 13">1.17.1.8</ecNumber>
    </recommendedName>
</protein>
<dbReference type="InterPro" id="IPR022663">
    <property type="entry name" value="DapB_C"/>
</dbReference>
<dbReference type="SUPFAM" id="SSF55347">
    <property type="entry name" value="Glyceraldehyde-3-phosphate dehydrogenase-like, C-terminal domain"/>
    <property type="match status" value="1"/>
</dbReference>
<dbReference type="GO" id="GO:0019877">
    <property type="term" value="P:diaminopimelate biosynthetic process"/>
    <property type="evidence" value="ECO:0007669"/>
    <property type="project" value="UniProtKB-UniRule"/>
</dbReference>
<dbReference type="GO" id="GO:0008839">
    <property type="term" value="F:4-hydroxy-tetrahydrodipicolinate reductase"/>
    <property type="evidence" value="ECO:0007669"/>
    <property type="project" value="UniProtKB-UniRule"/>
</dbReference>
<evidence type="ECO:0000256" key="10">
    <source>
        <dbReference type="ARBA" id="ARBA00038983"/>
    </source>
</evidence>
<dbReference type="Pfam" id="PF05173">
    <property type="entry name" value="DapB_C"/>
    <property type="match status" value="1"/>
</dbReference>
<feature type="binding site" evidence="13">
    <location>
        <position position="34"/>
    </location>
    <ligand>
        <name>NAD(+)</name>
        <dbReference type="ChEBI" id="CHEBI:57540"/>
    </ligand>
</feature>
<dbReference type="GO" id="GO:0051287">
    <property type="term" value="F:NAD binding"/>
    <property type="evidence" value="ECO:0007669"/>
    <property type="project" value="UniProtKB-UniRule"/>
</dbReference>
<dbReference type="InterPro" id="IPR023940">
    <property type="entry name" value="DHDPR_bac"/>
</dbReference>
<evidence type="ECO:0000256" key="8">
    <source>
        <dbReference type="ARBA" id="ARBA00023154"/>
    </source>
</evidence>
<evidence type="ECO:0000256" key="6">
    <source>
        <dbReference type="ARBA" id="ARBA00023002"/>
    </source>
</evidence>
<keyword evidence="3 13" id="KW-0028">Amino-acid biosynthesis</keyword>
<dbReference type="Proteomes" id="UP000078532">
    <property type="component" value="Unassembled WGS sequence"/>
</dbReference>
<comment type="catalytic activity">
    <reaction evidence="11 13">
        <text>(S)-2,3,4,5-tetrahydrodipicolinate + NADP(+) + H2O = (2S,4S)-4-hydroxy-2,3,4,5-tetrahydrodipicolinate + NADPH + H(+)</text>
        <dbReference type="Rhea" id="RHEA:35331"/>
        <dbReference type="ChEBI" id="CHEBI:15377"/>
        <dbReference type="ChEBI" id="CHEBI:15378"/>
        <dbReference type="ChEBI" id="CHEBI:16845"/>
        <dbReference type="ChEBI" id="CHEBI:57783"/>
        <dbReference type="ChEBI" id="CHEBI:58349"/>
        <dbReference type="ChEBI" id="CHEBI:67139"/>
        <dbReference type="EC" id="1.17.1.8"/>
    </reaction>
</comment>
<dbReference type="PROSITE" id="PS01298">
    <property type="entry name" value="DAPB"/>
    <property type="match status" value="1"/>
</dbReference>
<dbReference type="OrthoDB" id="9790352at2"/>
<dbReference type="GO" id="GO:0009089">
    <property type="term" value="P:lysine biosynthetic process via diaminopimelate"/>
    <property type="evidence" value="ECO:0007669"/>
    <property type="project" value="UniProtKB-UniRule"/>
</dbReference>
<dbReference type="InterPro" id="IPR000846">
    <property type="entry name" value="DapB_N"/>
</dbReference>
<dbReference type="GO" id="GO:0016726">
    <property type="term" value="F:oxidoreductase activity, acting on CH or CH2 groups, NAD or NADP as acceptor"/>
    <property type="evidence" value="ECO:0007669"/>
    <property type="project" value="UniProtKB-UniRule"/>
</dbReference>
<sequence length="266" mass="28673">MIRVAVSGAAGRMGREVMKTIRRTENMELAGAFDIRGEGQDVGDLIQSAETSIIVHRDLEQMLAAARPDVVVDFTVPAAAGDNIKVILRHGARPVVGTTGIDAGTLEEVEALAGQLKTGCVIAPNFALGAILMMRFAAEAARYFPDVEIIELHHDQKVDAPSGTALKTAELVARSRGEFHPDRPAEIEKIPGARGGRFDGDIHLHSVRLPGLVAHQEVIFGGLGQTLTIRHDSISRESFMPGVLIAIRKVMHLEGVVYGLEHLLFD</sequence>
<dbReference type="PANTHER" id="PTHR20836">
    <property type="entry name" value="DIHYDRODIPICOLINATE REDUCTASE"/>
    <property type="match status" value="1"/>
</dbReference>
<name>A0A1B7LIA8_9FIRM</name>
<dbReference type="Pfam" id="PF01113">
    <property type="entry name" value="DapB_N"/>
    <property type="match status" value="1"/>
</dbReference>
<comment type="function">
    <text evidence="13">Catalyzes the conversion of 4-hydroxy-tetrahydrodipicolinate (HTPA) to tetrahydrodipicolinate.</text>
</comment>
<feature type="domain" description="Dihydrodipicolinate reductase C-terminal" evidence="15">
    <location>
        <begin position="129"/>
        <end position="264"/>
    </location>
</feature>
<keyword evidence="4 13" id="KW-0521">NADP</keyword>
<dbReference type="FunFam" id="3.30.360.10:FF:000009">
    <property type="entry name" value="4-hydroxy-tetrahydrodipicolinate reductase"/>
    <property type="match status" value="1"/>
</dbReference>
<feature type="domain" description="Dihydrodipicolinate reductase N-terminal" evidence="14">
    <location>
        <begin position="2"/>
        <end position="126"/>
    </location>
</feature>
<feature type="binding site" evidence="13">
    <location>
        <begin position="123"/>
        <end position="126"/>
    </location>
    <ligand>
        <name>NAD(+)</name>
        <dbReference type="ChEBI" id="CHEBI:57540"/>
    </ligand>
</feature>
<evidence type="ECO:0000256" key="13">
    <source>
        <dbReference type="HAMAP-Rule" id="MF_00102"/>
    </source>
</evidence>
<dbReference type="HAMAP" id="MF_00102">
    <property type="entry name" value="DapB"/>
    <property type="match status" value="1"/>
</dbReference>
<keyword evidence="7 13" id="KW-0520">NAD</keyword>
<dbReference type="PIRSF" id="PIRSF000161">
    <property type="entry name" value="DHPR"/>
    <property type="match status" value="1"/>
</dbReference>
<dbReference type="AlphaFoldDB" id="A0A1B7LIA8"/>
<dbReference type="EMBL" id="LYVF01000047">
    <property type="protein sequence ID" value="OAT85933.1"/>
    <property type="molecule type" value="Genomic_DNA"/>
</dbReference>
<dbReference type="CDD" id="cd02274">
    <property type="entry name" value="DHDPR_N"/>
    <property type="match status" value="1"/>
</dbReference>
<evidence type="ECO:0000313" key="17">
    <source>
        <dbReference type="Proteomes" id="UP000078532"/>
    </source>
</evidence>